<dbReference type="InterPro" id="IPR030678">
    <property type="entry name" value="Peptide/Ni-bd"/>
</dbReference>
<name>A0A0X8JD16_ACTRD</name>
<dbReference type="InterPro" id="IPR006311">
    <property type="entry name" value="TAT_signal"/>
</dbReference>
<proteinExistence type="predicted"/>
<evidence type="ECO:0000256" key="1">
    <source>
        <dbReference type="SAM" id="SignalP"/>
    </source>
</evidence>
<protein>
    <recommendedName>
        <fullName evidence="2">Solute-binding protein family 5 domain-containing protein</fullName>
    </recommendedName>
</protein>
<feature type="chain" id="PRO_5039508899" description="Solute-binding protein family 5 domain-containing protein" evidence="1">
    <location>
        <begin position="23"/>
        <end position="566"/>
    </location>
</feature>
<dbReference type="EMBL" id="CP014228">
    <property type="protein sequence ID" value="AMD86640.1"/>
    <property type="molecule type" value="Genomic_DNA"/>
</dbReference>
<sequence>MMINRRLFLGGSASVTALAALAACGSGSSSSSDASATPVKLAASAINKQDRSKLSQGGSLSIPMSSMVPNYNPLHIDGGTTDNSGIQDFAGIHNFIYAEDGSFSAREEFCKDFTEEEKDGKTVVTMHLNPEAKWNSGDPITYADYQGCWKACNGTDDAFTEMVSSTDGWDHIESIEQGSDEYEMVVTFSSVFPDWSAVLSGTIVPSKLTESPEAFASWTDASDTDYWAGPFIVTSADSTKQAVVLEPNDAWWGEKPLLDTVTFKVVDASAQGTAFANKELDVVDTIIDASTYQQCEQRGDGEIRQAAGLQWRHFTMNGSTGLLADQKLRQAIVKGIDRETITKADLQGLPVPVSQLQLGNHLFAPQDADYQDNTGDLAFNKEQAVKDLESLGWTLPDGKEYREKDGQTLSIKYLRLPDTATSATEGKVLQANMKEIGVEIVMDDTNNDDFFPERVKKGNFEIVSFAWQGTPYPMNNIGQVYGKGSASNYTGVWSEDLEKLIDEVAVEADHAKRVKLAQDADKEIWQLAGVIPIYSRASYTAVPKKLANYGSFGLSSVRPEDVGYAK</sequence>
<feature type="signal peptide" evidence="1">
    <location>
        <begin position="1"/>
        <end position="22"/>
    </location>
</feature>
<dbReference type="PIRSF" id="PIRSF002741">
    <property type="entry name" value="MppA"/>
    <property type="match status" value="1"/>
</dbReference>
<dbReference type="KEGG" id="ard:AXF14_02295"/>
<dbReference type="GO" id="GO:0042597">
    <property type="term" value="C:periplasmic space"/>
    <property type="evidence" value="ECO:0007669"/>
    <property type="project" value="UniProtKB-ARBA"/>
</dbReference>
<gene>
    <name evidence="3" type="ORF">AXF14_02295</name>
</gene>
<accession>A0A0X8JD16</accession>
<dbReference type="STRING" id="111015.AXF14_02295"/>
<dbReference type="Proteomes" id="UP000065220">
    <property type="component" value="Chromosome"/>
</dbReference>
<feature type="domain" description="Solute-binding protein family 5" evidence="2">
    <location>
        <begin position="116"/>
        <end position="482"/>
    </location>
</feature>
<reference evidence="4" key="1">
    <citation type="submission" date="2016-02" db="EMBL/GenBank/DDBJ databases">
        <authorList>
            <person name="Holder M.E."/>
            <person name="Ajami N.J."/>
            <person name="Petrosino J.F."/>
        </authorList>
    </citation>
    <scope>NUCLEOTIDE SEQUENCE [LARGE SCALE GENOMIC DNA]</scope>
    <source>
        <strain evidence="4">CCUG 36733</strain>
    </source>
</reference>
<dbReference type="OrthoDB" id="7888869at2"/>
<dbReference type="PANTHER" id="PTHR30290">
    <property type="entry name" value="PERIPLASMIC BINDING COMPONENT OF ABC TRANSPORTER"/>
    <property type="match status" value="1"/>
</dbReference>
<dbReference type="InterPro" id="IPR000914">
    <property type="entry name" value="SBP_5_dom"/>
</dbReference>
<organism evidence="3 4">
    <name type="scientific">Actinomyces radicidentis</name>
    <dbReference type="NCBI Taxonomy" id="111015"/>
    <lineage>
        <taxon>Bacteria</taxon>
        <taxon>Bacillati</taxon>
        <taxon>Actinomycetota</taxon>
        <taxon>Actinomycetes</taxon>
        <taxon>Actinomycetales</taxon>
        <taxon>Actinomycetaceae</taxon>
        <taxon>Actinomyces</taxon>
    </lineage>
</organism>
<evidence type="ECO:0000313" key="4">
    <source>
        <dbReference type="Proteomes" id="UP000065220"/>
    </source>
</evidence>
<keyword evidence="1" id="KW-0732">Signal</keyword>
<keyword evidence="4" id="KW-1185">Reference proteome</keyword>
<dbReference type="AlphaFoldDB" id="A0A0X8JD16"/>
<dbReference type="PROSITE" id="PS51257">
    <property type="entry name" value="PROKAR_LIPOPROTEIN"/>
    <property type="match status" value="1"/>
</dbReference>
<dbReference type="GO" id="GO:0015833">
    <property type="term" value="P:peptide transport"/>
    <property type="evidence" value="ECO:0007669"/>
    <property type="project" value="TreeGrafter"/>
</dbReference>
<dbReference type="Pfam" id="PF00496">
    <property type="entry name" value="SBP_bac_5"/>
    <property type="match status" value="1"/>
</dbReference>
<dbReference type="CDD" id="cd08501">
    <property type="entry name" value="PBP2_Lpqw"/>
    <property type="match status" value="1"/>
</dbReference>
<evidence type="ECO:0000259" key="2">
    <source>
        <dbReference type="Pfam" id="PF00496"/>
    </source>
</evidence>
<dbReference type="GO" id="GO:0043190">
    <property type="term" value="C:ATP-binding cassette (ABC) transporter complex"/>
    <property type="evidence" value="ECO:0007669"/>
    <property type="project" value="InterPro"/>
</dbReference>
<dbReference type="GO" id="GO:1904680">
    <property type="term" value="F:peptide transmembrane transporter activity"/>
    <property type="evidence" value="ECO:0007669"/>
    <property type="project" value="TreeGrafter"/>
</dbReference>
<dbReference type="PANTHER" id="PTHR30290:SF65">
    <property type="entry name" value="MONOACYL PHOSPHATIDYLINOSITOL TETRAMANNOSIDE-BINDING PROTEIN LPQW-RELATED"/>
    <property type="match status" value="1"/>
</dbReference>
<dbReference type="RefSeq" id="WP_067940415.1">
    <property type="nucleotide sequence ID" value="NZ_CP014228.1"/>
</dbReference>
<dbReference type="PROSITE" id="PS51318">
    <property type="entry name" value="TAT"/>
    <property type="match status" value="1"/>
</dbReference>
<dbReference type="SUPFAM" id="SSF53850">
    <property type="entry name" value="Periplasmic binding protein-like II"/>
    <property type="match status" value="1"/>
</dbReference>
<dbReference type="InterPro" id="IPR039424">
    <property type="entry name" value="SBP_5"/>
</dbReference>
<dbReference type="Gene3D" id="3.40.190.10">
    <property type="entry name" value="Periplasmic binding protein-like II"/>
    <property type="match status" value="1"/>
</dbReference>
<evidence type="ECO:0000313" key="3">
    <source>
        <dbReference type="EMBL" id="AMD86640.1"/>
    </source>
</evidence>
<dbReference type="Gene3D" id="3.10.105.10">
    <property type="entry name" value="Dipeptide-binding Protein, Domain 3"/>
    <property type="match status" value="1"/>
</dbReference>